<dbReference type="Proteomes" id="UP001642540">
    <property type="component" value="Unassembled WGS sequence"/>
</dbReference>
<organism evidence="2 3">
    <name type="scientific">Orchesella dallaii</name>
    <dbReference type="NCBI Taxonomy" id="48710"/>
    <lineage>
        <taxon>Eukaryota</taxon>
        <taxon>Metazoa</taxon>
        <taxon>Ecdysozoa</taxon>
        <taxon>Arthropoda</taxon>
        <taxon>Hexapoda</taxon>
        <taxon>Collembola</taxon>
        <taxon>Entomobryomorpha</taxon>
        <taxon>Entomobryoidea</taxon>
        <taxon>Orchesellidae</taxon>
        <taxon>Orchesellinae</taxon>
        <taxon>Orchesella</taxon>
    </lineage>
</organism>
<gene>
    <name evidence="2" type="ORF">ODALV1_LOCUS3974</name>
</gene>
<comment type="caution">
    <text evidence="2">The sequence shown here is derived from an EMBL/GenBank/DDBJ whole genome shotgun (WGS) entry which is preliminary data.</text>
</comment>
<dbReference type="InterPro" id="IPR049589">
    <property type="entry name" value="NXP1_M-like"/>
</dbReference>
<reference evidence="2 3" key="1">
    <citation type="submission" date="2024-08" db="EMBL/GenBank/DDBJ databases">
        <authorList>
            <person name="Cucini C."/>
            <person name="Frati F."/>
        </authorList>
    </citation>
    <scope>NUCLEOTIDE SEQUENCE [LARGE SCALE GENOMIC DNA]</scope>
</reference>
<sequence length="739" mass="80576">MEEVPTVLSVLEGADAAGLSADGLTFAITDNEGLSIAYLVQLPAGTVNGHLLTEQLLEQAGLLLETKPNLGENVSNTQLVTENNNDNSTNNNLVGTFAEPVLLSDGTTASSSGTICLASNIDGSTLGLQPIQIQFVQSDSIVEDQKCDLSNFIDMSNNRPPQLTMVTSDNSVNFSIVNSGTSVEEVEQKFTPSSNIDLVSQLSFNEMDKSHHELNGEENSNCILEQPIPPDVPPSILPDNSEPSVSNVDGLHESNVNEPNEPNVDESDESNAIVPDLSDMKFIVNVSKKPVRTYGKPGQTAKITMDVDSNEVTPTSQQSLSGQSLQEPAKLLKVGPITVSQPERIKIESVMGSKPERIKVANKKRRLVVDVNKQIPVTDFRSQLQNTKDITRARGDVAPATKEAMKCLAVGGVARFFSTPGRTIRNVPLSRLFTNHLVMMTERINRPRDYYDLVPLTSDLRVERFPEEGWSGNKDFDDMETDSNTTEKKSTVRLVNIGKPGGASVQSMFKGLHRPPVFKRYKSVKRTSALGSLLVKNKVRRSTTAKETSHDCKTVVKFECEEDATLIETGTDETIGDNKLFSIPNEKSPLSSTNCIDPPNVVDTTGTVEIIVDKKLFTRPTEKSPLSSNNCIDAPSVFGPALLDTQDEKTNIYQPIPENLSYVTSNKSPEQQQINQDVESTVQYVIGNGLMVSKPKKEPVFDGTEDYFVNSQDFEGSIVDSCSVQTGELGTLEVEASQS</sequence>
<dbReference type="EMBL" id="CAXLJM020000013">
    <property type="protein sequence ID" value="CAL8077984.1"/>
    <property type="molecule type" value="Genomic_DNA"/>
</dbReference>
<evidence type="ECO:0000313" key="2">
    <source>
        <dbReference type="EMBL" id="CAL8077984.1"/>
    </source>
</evidence>
<feature type="compositionally biased region" description="Low complexity" evidence="1">
    <location>
        <begin position="253"/>
        <end position="262"/>
    </location>
</feature>
<evidence type="ECO:0000313" key="3">
    <source>
        <dbReference type="Proteomes" id="UP001642540"/>
    </source>
</evidence>
<evidence type="ECO:0000256" key="1">
    <source>
        <dbReference type="SAM" id="MobiDB-lite"/>
    </source>
</evidence>
<proteinExistence type="predicted"/>
<protein>
    <submittedName>
        <fullName evidence="2">Uncharacterized protein</fullName>
    </submittedName>
</protein>
<accession>A0ABP1PWF1</accession>
<feature type="compositionally biased region" description="Pro residues" evidence="1">
    <location>
        <begin position="227"/>
        <end position="236"/>
    </location>
</feature>
<feature type="region of interest" description="Disordered" evidence="1">
    <location>
        <begin position="221"/>
        <end position="271"/>
    </location>
</feature>
<keyword evidence="3" id="KW-1185">Reference proteome</keyword>
<dbReference type="CDD" id="cd21792">
    <property type="entry name" value="Rad21_Rec8_M_NXP1-like"/>
    <property type="match status" value="1"/>
</dbReference>
<name>A0ABP1PWF1_9HEXA</name>